<keyword evidence="1" id="KW-0472">Membrane</keyword>
<comment type="caution">
    <text evidence="2">The sequence shown here is derived from an EMBL/GenBank/DDBJ whole genome shotgun (WGS) entry which is preliminary data.</text>
</comment>
<accession>A0ABD3T974</accession>
<keyword evidence="1" id="KW-0812">Transmembrane</keyword>
<dbReference type="EMBL" id="JBJXBP010000004">
    <property type="protein sequence ID" value="KAL3832818.1"/>
    <property type="molecule type" value="Genomic_DNA"/>
</dbReference>
<dbReference type="PANTHER" id="PTHR37909">
    <property type="entry name" value="S-ADENOSYL-L-METHIONINE-DEPENDENT METHYLTRANSFERASES SUPERFAMILY PROTEIN"/>
    <property type="match status" value="1"/>
</dbReference>
<evidence type="ECO:0000256" key="1">
    <source>
        <dbReference type="SAM" id="Phobius"/>
    </source>
</evidence>
<dbReference type="InterPro" id="IPR029063">
    <property type="entry name" value="SAM-dependent_MTases_sf"/>
</dbReference>
<dbReference type="Proteomes" id="UP001634393">
    <property type="component" value="Unassembled WGS sequence"/>
</dbReference>
<dbReference type="Gene3D" id="3.40.50.150">
    <property type="entry name" value="Vaccinia Virus protein VP39"/>
    <property type="match status" value="1"/>
</dbReference>
<gene>
    <name evidence="2" type="ORF">ACJIZ3_007554</name>
</gene>
<dbReference type="PANTHER" id="PTHR37909:SF1">
    <property type="entry name" value="S-ADENOSYL-L-METHIONINE-DEPENDENT METHYLTRANSFERASES SUPERFAMILY PROTEIN"/>
    <property type="match status" value="1"/>
</dbReference>
<sequence>MIKQEAPPLHHRKRQLVANIPVNKYTKSIASFIILLSFYFLGYFTAPVVVVQPQQINTIQQSTNPPAVVDHNRFSTQCVNPVAPQLVRKTILDRVFNGTSPWLNFPPAHVIPLLRPRRIKGWGSNGAVFETLIREVRPKTIIEVGTFLGASALHMSELTHQLGLNETQILCIDDFRGWPGFKDKFLKDLAMVNGDVLLLQQFMQNVVHEKATESILFMPFSTSSALEKLCEWGVFGDLIEVDAGHDFHSAWSDINKAYKILRPPGGVIFGHDYFTSADNKGVRRAVNLFAKLNNLRVQTHGQHWVIHPAADTT</sequence>
<keyword evidence="1" id="KW-1133">Transmembrane helix</keyword>
<keyword evidence="3" id="KW-1185">Reference proteome</keyword>
<dbReference type="AlphaFoldDB" id="A0ABD3T974"/>
<name>A0ABD3T974_9LAMI</name>
<evidence type="ECO:0000313" key="3">
    <source>
        <dbReference type="Proteomes" id="UP001634393"/>
    </source>
</evidence>
<evidence type="ECO:0000313" key="2">
    <source>
        <dbReference type="EMBL" id="KAL3832818.1"/>
    </source>
</evidence>
<reference evidence="2 3" key="1">
    <citation type="submission" date="2024-12" db="EMBL/GenBank/DDBJ databases">
        <title>The unique morphological basis and parallel evolutionary history of personate flowers in Penstemon.</title>
        <authorList>
            <person name="Depatie T.H."/>
            <person name="Wessinger C.A."/>
        </authorList>
    </citation>
    <scope>NUCLEOTIDE SEQUENCE [LARGE SCALE GENOMIC DNA]</scope>
    <source>
        <strain evidence="2">WTNN_2</strain>
        <tissue evidence="2">Leaf</tissue>
    </source>
</reference>
<organism evidence="2 3">
    <name type="scientific">Penstemon smallii</name>
    <dbReference type="NCBI Taxonomy" id="265156"/>
    <lineage>
        <taxon>Eukaryota</taxon>
        <taxon>Viridiplantae</taxon>
        <taxon>Streptophyta</taxon>
        <taxon>Embryophyta</taxon>
        <taxon>Tracheophyta</taxon>
        <taxon>Spermatophyta</taxon>
        <taxon>Magnoliopsida</taxon>
        <taxon>eudicotyledons</taxon>
        <taxon>Gunneridae</taxon>
        <taxon>Pentapetalae</taxon>
        <taxon>asterids</taxon>
        <taxon>lamiids</taxon>
        <taxon>Lamiales</taxon>
        <taxon>Plantaginaceae</taxon>
        <taxon>Cheloneae</taxon>
        <taxon>Penstemon</taxon>
    </lineage>
</organism>
<evidence type="ECO:0008006" key="4">
    <source>
        <dbReference type="Google" id="ProtNLM"/>
    </source>
</evidence>
<dbReference type="SUPFAM" id="SSF53335">
    <property type="entry name" value="S-adenosyl-L-methionine-dependent methyltransferases"/>
    <property type="match status" value="1"/>
</dbReference>
<feature type="transmembrane region" description="Helical" evidence="1">
    <location>
        <begin position="29"/>
        <end position="51"/>
    </location>
</feature>
<protein>
    <recommendedName>
        <fullName evidence="4">S-adenosyl-L-methionine-dependent methyltransferase</fullName>
    </recommendedName>
</protein>
<dbReference type="Pfam" id="PF13578">
    <property type="entry name" value="Methyltransf_24"/>
    <property type="match status" value="1"/>
</dbReference>
<proteinExistence type="predicted"/>